<keyword evidence="9" id="KW-1185">Reference proteome</keyword>
<dbReference type="InterPro" id="IPR000412">
    <property type="entry name" value="ABC_2_transport"/>
</dbReference>
<evidence type="ECO:0000256" key="5">
    <source>
        <dbReference type="ARBA" id="ARBA00023251"/>
    </source>
</evidence>
<dbReference type="PRINTS" id="PR00164">
    <property type="entry name" value="ABC2TRNSPORT"/>
</dbReference>
<evidence type="ECO:0000313" key="9">
    <source>
        <dbReference type="Proteomes" id="UP001317870"/>
    </source>
</evidence>
<keyword evidence="6" id="KW-1003">Cell membrane</keyword>
<dbReference type="Proteomes" id="UP001317870">
    <property type="component" value="Chromosome"/>
</dbReference>
<accession>A0ABM8D0N4</accession>
<evidence type="ECO:0000256" key="6">
    <source>
        <dbReference type="RuleBase" id="RU361157"/>
    </source>
</evidence>
<protein>
    <recommendedName>
        <fullName evidence="6">Transport permease protein</fullName>
    </recommendedName>
</protein>
<feature type="transmembrane region" description="Helical" evidence="6">
    <location>
        <begin position="173"/>
        <end position="195"/>
    </location>
</feature>
<dbReference type="PIRSF" id="PIRSF006648">
    <property type="entry name" value="DrrB"/>
    <property type="match status" value="1"/>
</dbReference>
<feature type="transmembrane region" description="Helical" evidence="6">
    <location>
        <begin position="21"/>
        <end position="38"/>
    </location>
</feature>
<feature type="transmembrane region" description="Helical" evidence="6">
    <location>
        <begin position="58"/>
        <end position="81"/>
    </location>
</feature>
<feature type="transmembrane region" description="Helical" evidence="6">
    <location>
        <begin position="102"/>
        <end position="126"/>
    </location>
</feature>
<organism evidence="8 9">
    <name type="scientific">Nocardia sputorum</name>
    <dbReference type="NCBI Taxonomy" id="2984338"/>
    <lineage>
        <taxon>Bacteria</taxon>
        <taxon>Bacillati</taxon>
        <taxon>Actinomycetota</taxon>
        <taxon>Actinomycetes</taxon>
        <taxon>Mycobacteriales</taxon>
        <taxon>Nocardiaceae</taxon>
        <taxon>Nocardia</taxon>
    </lineage>
</organism>
<proteinExistence type="inferred from homology"/>
<dbReference type="PANTHER" id="PTHR43229">
    <property type="entry name" value="NODULATION PROTEIN J"/>
    <property type="match status" value="1"/>
</dbReference>
<keyword evidence="2 6" id="KW-0812">Transmembrane</keyword>
<dbReference type="InterPro" id="IPR013525">
    <property type="entry name" value="ABC2_TM"/>
</dbReference>
<evidence type="ECO:0000256" key="4">
    <source>
        <dbReference type="ARBA" id="ARBA00023136"/>
    </source>
</evidence>
<keyword evidence="5" id="KW-0046">Antibiotic resistance</keyword>
<dbReference type="RefSeq" id="WP_281873795.1">
    <property type="nucleotide sequence ID" value="NZ_AP026978.1"/>
</dbReference>
<feature type="transmembrane region" description="Helical" evidence="6">
    <location>
        <begin position="221"/>
        <end position="241"/>
    </location>
</feature>
<gene>
    <name evidence="8" type="ORF">IFM12276_38880</name>
</gene>
<keyword evidence="3 6" id="KW-1133">Transmembrane helix</keyword>
<evidence type="ECO:0000313" key="8">
    <source>
        <dbReference type="EMBL" id="BDU00860.1"/>
    </source>
</evidence>
<evidence type="ECO:0000256" key="1">
    <source>
        <dbReference type="ARBA" id="ARBA00004141"/>
    </source>
</evidence>
<dbReference type="EMBL" id="AP026978">
    <property type="protein sequence ID" value="BDU00860.1"/>
    <property type="molecule type" value="Genomic_DNA"/>
</dbReference>
<comment type="subcellular location">
    <subcellularLocation>
        <location evidence="6">Cell membrane</location>
        <topology evidence="6">Multi-pass membrane protein</topology>
    </subcellularLocation>
    <subcellularLocation>
        <location evidence="1">Membrane</location>
        <topology evidence="1">Multi-pass membrane protein</topology>
    </subcellularLocation>
</comment>
<reference evidence="8 9" key="1">
    <citation type="submission" date="2022-11" db="EMBL/GenBank/DDBJ databases">
        <title>Genome Sequencing of Nocardia sp. ON39_IFM12276 and assembly.</title>
        <authorList>
            <person name="Shimojima M."/>
            <person name="Toyokawa M."/>
            <person name="Uesaka K."/>
        </authorList>
    </citation>
    <scope>NUCLEOTIDE SEQUENCE [LARGE SCALE GENOMIC DNA]</scope>
    <source>
        <strain evidence="8 9">IFM 12276</strain>
    </source>
</reference>
<evidence type="ECO:0000259" key="7">
    <source>
        <dbReference type="PROSITE" id="PS51012"/>
    </source>
</evidence>
<sequence length="251" mass="26950">MRFARECFIVYRRQMRIMLRYPGWLLVTMSNPALYLVAYGPLLSPLADRIGTTDTNAFFVPGMLVMQALFGATFAGFLVITELHDGVIEAERVTPASRTALLVGRILRVVTLVAAQALALIAIGYVMGMRPAFGGVLAGLTLVLLLAGALTAASCALGLTMKDANAMSPITQGLNMVLLLLSGIFLPMTIAPTWLQVISDFVPTRHIVDAVRTCFDGSFDLAVIARGGTFAVVIMAAALWWGTHTFRKAAA</sequence>
<dbReference type="InterPro" id="IPR051784">
    <property type="entry name" value="Nod_factor_ABC_transporter"/>
</dbReference>
<feature type="domain" description="ABC transmembrane type-2" evidence="7">
    <location>
        <begin position="23"/>
        <end position="249"/>
    </location>
</feature>
<dbReference type="PANTHER" id="PTHR43229:SF2">
    <property type="entry name" value="NODULATION PROTEIN J"/>
    <property type="match status" value="1"/>
</dbReference>
<evidence type="ECO:0000256" key="2">
    <source>
        <dbReference type="ARBA" id="ARBA00022692"/>
    </source>
</evidence>
<evidence type="ECO:0000256" key="3">
    <source>
        <dbReference type="ARBA" id="ARBA00022989"/>
    </source>
</evidence>
<dbReference type="PROSITE" id="PS51012">
    <property type="entry name" value="ABC_TM2"/>
    <property type="match status" value="1"/>
</dbReference>
<name>A0ABM8D0N4_9NOCA</name>
<keyword evidence="6" id="KW-0813">Transport</keyword>
<keyword evidence="4 6" id="KW-0472">Membrane</keyword>
<comment type="similarity">
    <text evidence="6">Belongs to the ABC-2 integral membrane protein family.</text>
</comment>
<dbReference type="InterPro" id="IPR047817">
    <property type="entry name" value="ABC2_TM_bact-type"/>
</dbReference>
<dbReference type="Pfam" id="PF01061">
    <property type="entry name" value="ABC2_membrane"/>
    <property type="match status" value="1"/>
</dbReference>
<feature type="transmembrane region" description="Helical" evidence="6">
    <location>
        <begin position="132"/>
        <end position="161"/>
    </location>
</feature>